<organism evidence="2">
    <name type="scientific">Diaphorina citri</name>
    <name type="common">Asian citrus psyllid</name>
    <dbReference type="NCBI Taxonomy" id="121845"/>
    <lineage>
        <taxon>Eukaryota</taxon>
        <taxon>Metazoa</taxon>
        <taxon>Ecdysozoa</taxon>
        <taxon>Arthropoda</taxon>
        <taxon>Hexapoda</taxon>
        <taxon>Insecta</taxon>
        <taxon>Pterygota</taxon>
        <taxon>Neoptera</taxon>
        <taxon>Paraneoptera</taxon>
        <taxon>Hemiptera</taxon>
        <taxon>Sternorrhyncha</taxon>
        <taxon>Psylloidea</taxon>
        <taxon>Psyllidae</taxon>
        <taxon>Diaphorininae</taxon>
        <taxon>Diaphorina</taxon>
    </lineage>
</organism>
<protein>
    <submittedName>
        <fullName evidence="2">Neuropeptide ETH</fullName>
    </submittedName>
</protein>
<dbReference type="GO" id="GO:0007218">
    <property type="term" value="P:neuropeptide signaling pathway"/>
    <property type="evidence" value="ECO:0007669"/>
    <property type="project" value="UniProtKB-KW"/>
</dbReference>
<evidence type="ECO:0000256" key="1">
    <source>
        <dbReference type="SAM" id="SignalP"/>
    </source>
</evidence>
<sequence length="152" mass="17455">MSRMWVLVFLSAATLYITAAHNNLGWYDNYLPRIGRRDPSVPSGFIWKSTIPSPAYERPARGYAGDEYFLKAAKSVPRIGRRDDNGFLKAGKSIPRIGRRNEEFVREDPQEDKRTLGAEDDLMYYGGLGYGNDEHYVFKRKLNGPSNHQNMY</sequence>
<dbReference type="EMBL" id="MG550169">
    <property type="protein sequence ID" value="AWT50603.1"/>
    <property type="molecule type" value="mRNA"/>
</dbReference>
<name>A0A2U9PFR3_DIACI</name>
<dbReference type="AlphaFoldDB" id="A0A2U9PFR3"/>
<evidence type="ECO:0000313" key="2">
    <source>
        <dbReference type="EMBL" id="AWT50603.1"/>
    </source>
</evidence>
<feature type="chain" id="PRO_5015967020" evidence="1">
    <location>
        <begin position="21"/>
        <end position="152"/>
    </location>
</feature>
<keyword evidence="1" id="KW-0732">Signal</keyword>
<keyword evidence="2" id="KW-0527">Neuropeptide</keyword>
<proteinExistence type="evidence at transcript level"/>
<feature type="signal peptide" evidence="1">
    <location>
        <begin position="1"/>
        <end position="20"/>
    </location>
</feature>
<accession>A0A2U9PFR3</accession>
<reference evidence="2" key="1">
    <citation type="submission" date="2017-11" db="EMBL/GenBank/DDBJ databases">
        <title>Characterization and expression profiling of neuropeptides and their receptors in the Asian Citrus Psyllid, Diaphorina citri.</title>
        <authorList>
            <person name="Wang Z."/>
            <person name="Zeng X."/>
        </authorList>
    </citation>
    <scope>NUCLEOTIDE SEQUENCE</scope>
</reference>